<dbReference type="EMBL" id="WNYA01000001">
    <property type="protein sequence ID" value="KAG8593067.1"/>
    <property type="molecule type" value="Genomic_DNA"/>
</dbReference>
<proteinExistence type="predicted"/>
<evidence type="ECO:0000313" key="2">
    <source>
        <dbReference type="Proteomes" id="UP000824782"/>
    </source>
</evidence>
<keyword evidence="2" id="KW-1185">Reference proteome</keyword>
<dbReference type="Proteomes" id="UP000824782">
    <property type="component" value="Unassembled WGS sequence"/>
</dbReference>
<evidence type="ECO:0008006" key="3">
    <source>
        <dbReference type="Google" id="ProtNLM"/>
    </source>
</evidence>
<dbReference type="AlphaFoldDB" id="A0AAV7D6J2"/>
<gene>
    <name evidence="1" type="ORF">GDO81_000713</name>
</gene>
<organism evidence="1 2">
    <name type="scientific">Engystomops pustulosus</name>
    <name type="common">Tungara frog</name>
    <name type="synonym">Physalaemus pustulosus</name>
    <dbReference type="NCBI Taxonomy" id="76066"/>
    <lineage>
        <taxon>Eukaryota</taxon>
        <taxon>Metazoa</taxon>
        <taxon>Chordata</taxon>
        <taxon>Craniata</taxon>
        <taxon>Vertebrata</taxon>
        <taxon>Euteleostomi</taxon>
        <taxon>Amphibia</taxon>
        <taxon>Batrachia</taxon>
        <taxon>Anura</taxon>
        <taxon>Neobatrachia</taxon>
        <taxon>Hyloidea</taxon>
        <taxon>Leptodactylidae</taxon>
        <taxon>Leiuperinae</taxon>
        <taxon>Engystomops</taxon>
    </lineage>
</organism>
<protein>
    <recommendedName>
        <fullName evidence="3">Secreted protein</fullName>
    </recommendedName>
</protein>
<accession>A0AAV7D6J2</accession>
<evidence type="ECO:0000313" key="1">
    <source>
        <dbReference type="EMBL" id="KAG8593067.1"/>
    </source>
</evidence>
<sequence>MSDTFPIIGFVCLLLCWPCIRDHITNGCITHTLDLLGDFYVPTRCPRLKTISVFVRFEICIVILFLNVHKVEVTISVHKCYMIPSEHGNQSGTLRIMSCSYIRLALSYVLHHNLW</sequence>
<comment type="caution">
    <text evidence="1">The sequence shown here is derived from an EMBL/GenBank/DDBJ whole genome shotgun (WGS) entry which is preliminary data.</text>
</comment>
<name>A0AAV7D6J2_ENGPU</name>
<reference evidence="1" key="1">
    <citation type="thesis" date="2020" institute="ProQuest LLC" country="789 East Eisenhower Parkway, Ann Arbor, MI, USA">
        <title>Comparative Genomics and Chromosome Evolution.</title>
        <authorList>
            <person name="Mudd A.B."/>
        </authorList>
    </citation>
    <scope>NUCLEOTIDE SEQUENCE</scope>
    <source>
        <strain evidence="1">237g6f4</strain>
        <tissue evidence="1">Blood</tissue>
    </source>
</reference>